<dbReference type="AlphaFoldDB" id="A0A9P8EWX2"/>
<evidence type="ECO:0000313" key="2">
    <source>
        <dbReference type="Proteomes" id="UP000779574"/>
    </source>
</evidence>
<feature type="non-terminal residue" evidence="1">
    <location>
        <position position="917"/>
    </location>
</feature>
<dbReference type="Proteomes" id="UP000779574">
    <property type="component" value="Unassembled WGS sequence"/>
</dbReference>
<accession>A0A9P8EWX2</accession>
<comment type="caution">
    <text evidence="1">The sequence shown here is derived from an EMBL/GenBank/DDBJ whole genome shotgun (WGS) entry which is preliminary data.</text>
</comment>
<reference evidence="1" key="2">
    <citation type="submission" date="2021-08" db="EMBL/GenBank/DDBJ databases">
        <authorList>
            <person name="Gostincar C."/>
            <person name="Sun X."/>
            <person name="Song Z."/>
            <person name="Gunde-Cimerman N."/>
        </authorList>
    </citation>
    <scope>NUCLEOTIDE SEQUENCE</scope>
    <source>
        <strain evidence="1">EXF-9911</strain>
    </source>
</reference>
<protein>
    <submittedName>
        <fullName evidence="1">Uncharacterized protein</fullName>
    </submittedName>
</protein>
<name>A0A9P8EWX2_AURME</name>
<dbReference type="OrthoDB" id="410701at2759"/>
<organism evidence="1 2">
    <name type="scientific">Aureobasidium melanogenum</name>
    <name type="common">Aureobasidium pullulans var. melanogenum</name>
    <dbReference type="NCBI Taxonomy" id="46634"/>
    <lineage>
        <taxon>Eukaryota</taxon>
        <taxon>Fungi</taxon>
        <taxon>Dikarya</taxon>
        <taxon>Ascomycota</taxon>
        <taxon>Pezizomycotina</taxon>
        <taxon>Dothideomycetes</taxon>
        <taxon>Dothideomycetidae</taxon>
        <taxon>Dothideales</taxon>
        <taxon>Saccotheciaceae</taxon>
        <taxon>Aureobasidium</taxon>
    </lineage>
</organism>
<dbReference type="EMBL" id="JAHFXF010000027">
    <property type="protein sequence ID" value="KAG9699759.1"/>
    <property type="molecule type" value="Genomic_DNA"/>
</dbReference>
<evidence type="ECO:0000313" key="1">
    <source>
        <dbReference type="EMBL" id="KAG9699759.1"/>
    </source>
</evidence>
<reference evidence="1" key="1">
    <citation type="journal article" date="2021" name="J Fungi (Basel)">
        <title>Virulence traits and population genomics of the black yeast Aureobasidium melanogenum.</title>
        <authorList>
            <person name="Cernosa A."/>
            <person name="Sun X."/>
            <person name="Gostincar C."/>
            <person name="Fang C."/>
            <person name="Gunde-Cimerman N."/>
            <person name="Song Z."/>
        </authorList>
    </citation>
    <scope>NUCLEOTIDE SEQUENCE</scope>
    <source>
        <strain evidence="1">EXF-9911</strain>
    </source>
</reference>
<gene>
    <name evidence="1" type="ORF">KCU76_g1255</name>
</gene>
<proteinExistence type="predicted"/>
<sequence>MPVVGALSLGRRAQYATRIHYACSWSFGNNARRSFSTYAHVKSDHLPVGKQRSLLRKVADDFPADRSAAVQSHPSRQDAVLKPSTWRLSSSLNHEPLKKIVDRRLQLMAALESSDKPELPDTPYNTSDTLRDTTLSLTNQEHGILRSLGHTQHHVDYYSNILSTKDSLLAARLLTATHAPPFFVYHDFLARKHIRPEALGLLLENLPCWHPDTPKLYRLVLPVFKSLVYHCRRVWPAAIPLMATWLTQQLRLSDDRLARFQESATYDEDVDFVSHLTSQYNHALNLLSQPSHISPFKNIVFQETAQAIILKYMADHTPALAINRVGYRAVVRVQLATKKTPPEREWARLKSPSWPPWKEDRTGMDARIDLDYGISRAHQILIRMQEAGYPLQGWDHVAMIYAGWDTDRSPTIQKRIFLDNLPGDQIKKSLWVARIKTTRTAQQAWACFLAYQDENLPSDNRIYHAMFEVLIQERKRVRLGSENIGHEVDDDDLDPLYPGDTMEIGSPPSSAHQLTYIRAEIPSVQQLYDHMREDGKHPSDDTLSMLLDSAETLAEGLLYLETGAGRHRIAVSALLHGSENDQALHVLPDQLFAAYIRLLCRFPHTPLDRELTRLWRYGTTVRSNFDLRQPLAWALYLLVQQKRTHRPSWNCVFAALARRSAPALASSWRSLHLRGDESLKAENELYDKIFAFNLARQIDETMWENDLTLDEDGFQSICVIAEHAASAVHTVFQKYGYNPEFAPEANTSLIRNANAMFRDGHDWLKEQFWTLTEGERGSMSTMPKTVDPTVKLPRLYTVPRPALLHAYIRALGVLRDYDGLYELVQWMVKHRNELAKRCVMDRRGQILMRRALVALRVFVEDRWEPPKPDLEEEQIPPSASDEQIENIKRIVGSVKQWGGWPSDEEVEMYVEYGRGGD</sequence>